<organism evidence="3 4">
    <name type="scientific">Fictibacillus macauensis ZFHKF-1</name>
    <dbReference type="NCBI Taxonomy" id="1196324"/>
    <lineage>
        <taxon>Bacteria</taxon>
        <taxon>Bacillati</taxon>
        <taxon>Bacillota</taxon>
        <taxon>Bacilli</taxon>
        <taxon>Bacillales</taxon>
        <taxon>Fictibacillaceae</taxon>
        <taxon>Fictibacillus</taxon>
    </lineage>
</organism>
<keyword evidence="1" id="KW-0472">Membrane</keyword>
<sequence>MRIPPFFSRKEYQRFLAGIFLGFLVGWLFFLLQYGWTVEHYVRKIDTQARSINDLKEQISQWKSTYEKNNAENEKKLRLQRIKVFATKSASLSLSQLKIYHISEDVQDQLENLLGEDLDTIHKTRALIYKAIENKIYELDGESYRVRIDHLFLYTSLEVHVKIVPES</sequence>
<dbReference type="InterPro" id="IPR048198">
    <property type="entry name" value="YtrI"/>
</dbReference>
<reference evidence="3 4" key="1">
    <citation type="journal article" date="2012" name="J. Bacteriol.">
        <title>Genome of Bacillus macauensis ZFHKF-1, a Long-Chain-Forming Bacterium.</title>
        <authorList>
            <person name="Cai L."/>
            <person name="Zhang T."/>
        </authorList>
    </citation>
    <scope>NUCLEOTIDE SEQUENCE [LARGE SCALE GENOMIC DNA]</scope>
    <source>
        <strain evidence="3 4">ZFHKF-1</strain>
    </source>
</reference>
<evidence type="ECO:0000313" key="3">
    <source>
        <dbReference type="EMBL" id="EIT85448.1"/>
    </source>
</evidence>
<evidence type="ECO:0000313" key="4">
    <source>
        <dbReference type="Proteomes" id="UP000004080"/>
    </source>
</evidence>
<feature type="transmembrane region" description="Helical" evidence="1">
    <location>
        <begin position="12"/>
        <end position="36"/>
    </location>
</feature>
<keyword evidence="1" id="KW-1133">Transmembrane helix</keyword>
<name>I8UF84_9BACL</name>
<dbReference type="OrthoDB" id="2691164at2"/>
<dbReference type="Pfam" id="PF26347">
    <property type="entry name" value="YtrI_sporulation"/>
    <property type="match status" value="1"/>
</dbReference>
<comment type="caution">
    <text evidence="3">The sequence shown here is derived from an EMBL/GenBank/DDBJ whole genome shotgun (WGS) entry which is preliminary data.</text>
</comment>
<dbReference type="eggNOG" id="ENOG5031KY3">
    <property type="taxonomic scope" value="Bacteria"/>
</dbReference>
<dbReference type="STRING" id="1196324.A374_09433"/>
<keyword evidence="1" id="KW-0812">Transmembrane</keyword>
<keyword evidence="4" id="KW-1185">Reference proteome</keyword>
<dbReference type="EMBL" id="AKKV01000025">
    <property type="protein sequence ID" value="EIT85448.1"/>
    <property type="molecule type" value="Genomic_DNA"/>
</dbReference>
<evidence type="ECO:0000256" key="1">
    <source>
        <dbReference type="SAM" id="Phobius"/>
    </source>
</evidence>
<protein>
    <recommendedName>
        <fullName evidence="2">Sporulation membrane protein YtrI C-terminal domain-containing protein</fullName>
    </recommendedName>
</protein>
<proteinExistence type="predicted"/>
<dbReference type="RefSeq" id="WP_007201973.1">
    <property type="nucleotide sequence ID" value="NZ_AKKV01000025.1"/>
</dbReference>
<dbReference type="PATRIC" id="fig|1196324.3.peg.1925"/>
<dbReference type="InterPro" id="IPR058620">
    <property type="entry name" value="YtrI_C"/>
</dbReference>
<feature type="domain" description="Sporulation membrane protein YtrI C-terminal" evidence="2">
    <location>
        <begin position="80"/>
        <end position="163"/>
    </location>
</feature>
<evidence type="ECO:0000259" key="2">
    <source>
        <dbReference type="Pfam" id="PF26347"/>
    </source>
</evidence>
<dbReference type="Proteomes" id="UP000004080">
    <property type="component" value="Unassembled WGS sequence"/>
</dbReference>
<dbReference type="AlphaFoldDB" id="I8UF84"/>
<dbReference type="NCBIfam" id="NF041479">
    <property type="entry name" value="spor_membprot_YtrI"/>
    <property type="match status" value="1"/>
</dbReference>
<gene>
    <name evidence="3" type="ORF">A374_09433</name>
</gene>
<accession>I8UF84</accession>